<dbReference type="Pfam" id="PF11155">
    <property type="entry name" value="DUF2935"/>
    <property type="match status" value="2"/>
</dbReference>
<reference evidence="1 2" key="1">
    <citation type="submission" date="2019-12" db="EMBL/GenBank/DDBJ databases">
        <title>Whole-genome analyses of novel actinobacteria.</title>
        <authorList>
            <person name="Sahin N."/>
            <person name="Saygin H."/>
        </authorList>
    </citation>
    <scope>NUCLEOTIDE SEQUENCE [LARGE SCALE GENOMIC DNA]</scope>
    <source>
        <strain evidence="1 2">KC615</strain>
    </source>
</reference>
<sequence length="252" mass="29793">MNAVDNLKEILDYEQHFWLHVLRDHCQFILEALAPTEEKEIYKAQELYASFDNLYQHHSHDLSAVYQAVCKLRKFKLHLLKRLLTEQISFHLTPTFVNHMVNELDEYLRILDCFQRNKVPKHLHSLHHHLLWLPDAAGHATALNQNTDGVEKEWLAKTAYFTKQFEAFYLKAIELAGYLRTNCMHFPALSRFNQDVELQMKIFQNFLKEVEEMTTNKTLLGTIAPLMADHMYREERYYLDKLAQAKAAEETV</sequence>
<protein>
    <submittedName>
        <fullName evidence="1">DUF2935 domain-containing protein</fullName>
    </submittedName>
</protein>
<dbReference type="Proteomes" id="UP000430692">
    <property type="component" value="Unassembled WGS sequence"/>
</dbReference>
<accession>A0A6I4W4G6</accession>
<keyword evidence="2" id="KW-1185">Reference proteome</keyword>
<dbReference type="AlphaFoldDB" id="A0A6I4W4G6"/>
<evidence type="ECO:0000313" key="1">
    <source>
        <dbReference type="EMBL" id="MXQ55202.1"/>
    </source>
</evidence>
<dbReference type="SUPFAM" id="SSF158430">
    <property type="entry name" value="Bacillus cereus metalloprotein-like"/>
    <property type="match status" value="2"/>
</dbReference>
<name>A0A6I4W4G6_9BACL</name>
<organism evidence="1 2">
    <name type="scientific">Shimazuella alba</name>
    <dbReference type="NCBI Taxonomy" id="2690964"/>
    <lineage>
        <taxon>Bacteria</taxon>
        <taxon>Bacillati</taxon>
        <taxon>Bacillota</taxon>
        <taxon>Bacilli</taxon>
        <taxon>Bacillales</taxon>
        <taxon>Thermoactinomycetaceae</taxon>
        <taxon>Shimazuella</taxon>
    </lineage>
</organism>
<dbReference type="EMBL" id="WUUL01000012">
    <property type="protein sequence ID" value="MXQ55202.1"/>
    <property type="molecule type" value="Genomic_DNA"/>
</dbReference>
<dbReference type="Gene3D" id="1.20.1260.120">
    <property type="entry name" value="Protein of unknown function DUF2935"/>
    <property type="match status" value="1"/>
</dbReference>
<gene>
    <name evidence="1" type="ORF">GSM42_16060</name>
</gene>
<proteinExistence type="predicted"/>
<dbReference type="InterPro" id="IPR021328">
    <property type="entry name" value="CotB-like"/>
</dbReference>
<evidence type="ECO:0000313" key="2">
    <source>
        <dbReference type="Proteomes" id="UP000430692"/>
    </source>
</evidence>
<comment type="caution">
    <text evidence="1">The sequence shown here is derived from an EMBL/GenBank/DDBJ whole genome shotgun (WGS) entry which is preliminary data.</text>
</comment>